<feature type="region of interest" description="Disordered" evidence="10">
    <location>
        <begin position="191"/>
        <end position="244"/>
    </location>
</feature>
<keyword evidence="4 9" id="KW-0926">Vacuole</keyword>
<dbReference type="EMBL" id="JACEIK010001371">
    <property type="protein sequence ID" value="MCD7468780.1"/>
    <property type="molecule type" value="Genomic_DNA"/>
</dbReference>
<comment type="catalytic activity">
    <reaction evidence="8">
        <text>Fe(2+)(in) = Fe(2+)(out)</text>
        <dbReference type="Rhea" id="RHEA:28486"/>
        <dbReference type="ChEBI" id="CHEBI:29033"/>
    </reaction>
    <physiologicalReaction direction="left-to-right" evidence="8">
        <dbReference type="Rhea" id="RHEA:28487"/>
    </physiologicalReaction>
</comment>
<keyword evidence="6" id="KW-1133">Transmembrane helix</keyword>
<evidence type="ECO:0000313" key="11">
    <source>
        <dbReference type="EMBL" id="MCD7468780.1"/>
    </source>
</evidence>
<evidence type="ECO:0000313" key="12">
    <source>
        <dbReference type="Proteomes" id="UP000823775"/>
    </source>
</evidence>
<accession>A0ABS8TCQ9</accession>
<protein>
    <recommendedName>
        <fullName evidence="9">Vacuolar iron transporter</fullName>
    </recommendedName>
</protein>
<keyword evidence="7" id="KW-0472">Membrane</keyword>
<keyword evidence="12" id="KW-1185">Reference proteome</keyword>
<keyword evidence="3" id="KW-0408">Iron</keyword>
<comment type="caution">
    <text evidence="11">The sequence shown here is derived from an EMBL/GenBank/DDBJ whole genome shotgun (WGS) entry which is preliminary data.</text>
</comment>
<dbReference type="InterPro" id="IPR008217">
    <property type="entry name" value="Ccc1_fam"/>
</dbReference>
<proteinExistence type="inferred from homology"/>
<evidence type="ECO:0000256" key="9">
    <source>
        <dbReference type="RuleBase" id="RU369115"/>
    </source>
</evidence>
<evidence type="ECO:0000256" key="3">
    <source>
        <dbReference type="ARBA" id="ARBA00022496"/>
    </source>
</evidence>
<keyword evidence="3" id="KW-0410">Iron transport</keyword>
<comment type="similarity">
    <text evidence="2 9">Belongs to the CCC1 family.</text>
</comment>
<name>A0ABS8TCQ9_DATST</name>
<comment type="function">
    <text evidence="9">Vacuolar Fe(2+) uptake transporter.</text>
</comment>
<evidence type="ECO:0000256" key="7">
    <source>
        <dbReference type="ARBA" id="ARBA00023136"/>
    </source>
</evidence>
<evidence type="ECO:0000256" key="4">
    <source>
        <dbReference type="ARBA" id="ARBA00022554"/>
    </source>
</evidence>
<keyword evidence="5" id="KW-0812">Transmembrane</keyword>
<organism evidence="11 12">
    <name type="scientific">Datura stramonium</name>
    <name type="common">Jimsonweed</name>
    <name type="synonym">Common thornapple</name>
    <dbReference type="NCBI Taxonomy" id="4076"/>
    <lineage>
        <taxon>Eukaryota</taxon>
        <taxon>Viridiplantae</taxon>
        <taxon>Streptophyta</taxon>
        <taxon>Embryophyta</taxon>
        <taxon>Tracheophyta</taxon>
        <taxon>Spermatophyta</taxon>
        <taxon>Magnoliopsida</taxon>
        <taxon>eudicotyledons</taxon>
        <taxon>Gunneridae</taxon>
        <taxon>Pentapetalae</taxon>
        <taxon>asterids</taxon>
        <taxon>lamiids</taxon>
        <taxon>Solanales</taxon>
        <taxon>Solanaceae</taxon>
        <taxon>Solanoideae</taxon>
        <taxon>Datureae</taxon>
        <taxon>Datura</taxon>
    </lineage>
</organism>
<evidence type="ECO:0000256" key="5">
    <source>
        <dbReference type="ARBA" id="ARBA00022692"/>
    </source>
</evidence>
<reference evidence="11 12" key="1">
    <citation type="journal article" date="2021" name="BMC Genomics">
        <title>Datura genome reveals duplications of psychoactive alkaloid biosynthetic genes and high mutation rate following tissue culture.</title>
        <authorList>
            <person name="Rajewski A."/>
            <person name="Carter-House D."/>
            <person name="Stajich J."/>
            <person name="Litt A."/>
        </authorList>
    </citation>
    <scope>NUCLEOTIDE SEQUENCE [LARGE SCALE GENOMIC DNA]</scope>
    <source>
        <strain evidence="11">AR-01</strain>
    </source>
</reference>
<dbReference type="Proteomes" id="UP000823775">
    <property type="component" value="Unassembled WGS sequence"/>
</dbReference>
<evidence type="ECO:0000256" key="10">
    <source>
        <dbReference type="SAM" id="MobiDB-lite"/>
    </source>
</evidence>
<feature type="compositionally biased region" description="Basic and acidic residues" evidence="10">
    <location>
        <begin position="196"/>
        <end position="205"/>
    </location>
</feature>
<dbReference type="Pfam" id="PF01988">
    <property type="entry name" value="VIT1"/>
    <property type="match status" value="1"/>
</dbReference>
<gene>
    <name evidence="11" type="ORF">HAX54_007258</name>
</gene>
<comment type="subcellular location">
    <subcellularLocation>
        <location evidence="1 9">Vacuole membrane</location>
        <topology evidence="1 9">Multi-pass membrane protein</topology>
    </subcellularLocation>
</comment>
<evidence type="ECO:0000256" key="8">
    <source>
        <dbReference type="ARBA" id="ARBA00044464"/>
    </source>
</evidence>
<keyword evidence="9" id="KW-0813">Transport</keyword>
<evidence type="ECO:0000256" key="1">
    <source>
        <dbReference type="ARBA" id="ARBA00004128"/>
    </source>
</evidence>
<evidence type="ECO:0000256" key="2">
    <source>
        <dbReference type="ARBA" id="ARBA00007049"/>
    </source>
</evidence>
<keyword evidence="9" id="KW-0406">Ion transport</keyword>
<sequence length="267" mass="29338">MNSPESIEACTKKEPLHATAQEEKTSKKLARAQWLRAAILGANDGLLSTTSLMLGVGAAKDQNQRLCHYNNTRWKLLYESPVQSHSFDTCKISYDKRCKSDARRTMMEESKQDNDRKLEPLPSPLNAAAASSLAFLFGAFVPMVPALLVVKTESNWCDGDCSIFGSVFIWGVIRSTGFLLQVLEEKHGVSAAGKNDAVKKEKEEEYSGTLSLSSALQEEEATTTDEAAASLSSGKTDEVVGNAKMRRKSSHRKWRLGSCLRMGDVIN</sequence>
<dbReference type="PANTHER" id="PTHR31851">
    <property type="entry name" value="FE(2+)/MN(2+) TRANSPORTER PCL1"/>
    <property type="match status" value="1"/>
</dbReference>
<evidence type="ECO:0000256" key="6">
    <source>
        <dbReference type="ARBA" id="ARBA00022989"/>
    </source>
</evidence>